<keyword evidence="3" id="KW-0309">Germination</keyword>
<dbReference type="EMBL" id="JAMQCR010000002">
    <property type="protein sequence ID" value="MCM2535097.1"/>
    <property type="molecule type" value="Genomic_DNA"/>
</dbReference>
<name>A0ABT0WFK5_9BACI</name>
<keyword evidence="11" id="KW-1185">Reference proteome</keyword>
<proteinExistence type="inferred from homology"/>
<evidence type="ECO:0000259" key="9">
    <source>
        <dbReference type="Pfam" id="PF25198"/>
    </source>
</evidence>
<dbReference type="InterPro" id="IPR008844">
    <property type="entry name" value="Spore_GerAC-like"/>
</dbReference>
<feature type="domain" description="Spore germination protein N-terminal" evidence="9">
    <location>
        <begin position="33"/>
        <end position="203"/>
    </location>
</feature>
<dbReference type="Proteomes" id="UP001523262">
    <property type="component" value="Unassembled WGS sequence"/>
</dbReference>
<evidence type="ECO:0000259" key="8">
    <source>
        <dbReference type="Pfam" id="PF05504"/>
    </source>
</evidence>
<sequence>MKRKHTKSTITLCLLIGLFIANIVGKFAQDSMLNKIYIISAIGIDKSKRGYVTTLQIINPAFNSKEGAAEQGAYSYSVQGRTIPEAIERIHNRIPRTIFLDDTEVVIIGESLVKSEGISSLTHYFLRESNFPSNLRFVLSKGVTPDKLLQIFTPVQKISGSRFEEMLNRKQESWGELSNMTADKVAGMLKQKRTELTIPYITIKGQPSKGISKSNIEKATPDALLEMDGLAVFRHQRLSYWLSSSESTLYALTRTKIHDTTLVTKCRKQSGYVTWKDVQSKPDIHLQNKKGVPSYLLQVHIKGKLSDVSCNMDSSTVQAIARLEHDAEHELQKHIHKLIAKTQHKKTDIDGFGEALYRKQLDRWNLVKNNWDSVYSTVPIRTKVKFDLLDPGEISSQLN</sequence>
<keyword evidence="4" id="KW-0732">Signal</keyword>
<evidence type="ECO:0000256" key="7">
    <source>
        <dbReference type="ARBA" id="ARBA00023288"/>
    </source>
</evidence>
<dbReference type="Gene3D" id="3.30.300.210">
    <property type="entry name" value="Nutrient germinant receptor protein C, domain 3"/>
    <property type="match status" value="1"/>
</dbReference>
<evidence type="ECO:0000256" key="1">
    <source>
        <dbReference type="ARBA" id="ARBA00004635"/>
    </source>
</evidence>
<keyword evidence="7" id="KW-0449">Lipoprotein</keyword>
<dbReference type="PANTHER" id="PTHR35789:SF1">
    <property type="entry name" value="SPORE GERMINATION PROTEIN B3"/>
    <property type="match status" value="1"/>
</dbReference>
<dbReference type="Pfam" id="PF05504">
    <property type="entry name" value="Spore_GerAC"/>
    <property type="match status" value="1"/>
</dbReference>
<evidence type="ECO:0000256" key="2">
    <source>
        <dbReference type="ARBA" id="ARBA00007886"/>
    </source>
</evidence>
<comment type="subcellular location">
    <subcellularLocation>
        <location evidence="1">Membrane</location>
        <topology evidence="1">Lipid-anchor</topology>
    </subcellularLocation>
</comment>
<evidence type="ECO:0000256" key="4">
    <source>
        <dbReference type="ARBA" id="ARBA00022729"/>
    </source>
</evidence>
<comment type="caution">
    <text evidence="10">The sequence shown here is derived from an EMBL/GenBank/DDBJ whole genome shotgun (WGS) entry which is preliminary data.</text>
</comment>
<evidence type="ECO:0000313" key="11">
    <source>
        <dbReference type="Proteomes" id="UP001523262"/>
    </source>
</evidence>
<dbReference type="InterPro" id="IPR057336">
    <property type="entry name" value="GerAC_N"/>
</dbReference>
<dbReference type="InterPro" id="IPR046953">
    <property type="entry name" value="Spore_GerAC-like_C"/>
</dbReference>
<keyword evidence="6" id="KW-0564">Palmitate</keyword>
<feature type="domain" description="Spore germination GerAC-like C-terminal" evidence="8">
    <location>
        <begin position="228"/>
        <end position="392"/>
    </location>
</feature>
<evidence type="ECO:0000256" key="5">
    <source>
        <dbReference type="ARBA" id="ARBA00023136"/>
    </source>
</evidence>
<accession>A0ABT0WFK5</accession>
<dbReference type="Pfam" id="PF25198">
    <property type="entry name" value="Spore_GerAC_N"/>
    <property type="match status" value="1"/>
</dbReference>
<evidence type="ECO:0000256" key="6">
    <source>
        <dbReference type="ARBA" id="ARBA00023139"/>
    </source>
</evidence>
<evidence type="ECO:0000313" key="10">
    <source>
        <dbReference type="EMBL" id="MCM2535097.1"/>
    </source>
</evidence>
<evidence type="ECO:0000256" key="3">
    <source>
        <dbReference type="ARBA" id="ARBA00022544"/>
    </source>
</evidence>
<comment type="similarity">
    <text evidence="2">Belongs to the GerABKC lipoprotein family.</text>
</comment>
<dbReference type="InterPro" id="IPR038501">
    <property type="entry name" value="Spore_GerAC_C_sf"/>
</dbReference>
<organism evidence="10 11">
    <name type="scientific">Neobacillus pocheonensis</name>
    <dbReference type="NCBI Taxonomy" id="363869"/>
    <lineage>
        <taxon>Bacteria</taxon>
        <taxon>Bacillati</taxon>
        <taxon>Bacillota</taxon>
        <taxon>Bacilli</taxon>
        <taxon>Bacillales</taxon>
        <taxon>Bacillaceae</taxon>
        <taxon>Neobacillus</taxon>
    </lineage>
</organism>
<dbReference type="PANTHER" id="PTHR35789">
    <property type="entry name" value="SPORE GERMINATION PROTEIN B3"/>
    <property type="match status" value="1"/>
</dbReference>
<gene>
    <name evidence="10" type="ORF">NDK43_25600</name>
</gene>
<reference evidence="10 11" key="1">
    <citation type="submission" date="2022-06" db="EMBL/GenBank/DDBJ databases">
        <authorList>
            <person name="Jeon C.O."/>
        </authorList>
    </citation>
    <scope>NUCLEOTIDE SEQUENCE [LARGE SCALE GENOMIC DNA]</scope>
    <source>
        <strain evidence="10 11">KCTC 13943</strain>
    </source>
</reference>
<protein>
    <submittedName>
        <fullName evidence="10">Ger(X)C family spore germination protein</fullName>
    </submittedName>
</protein>
<dbReference type="NCBIfam" id="TIGR02887">
    <property type="entry name" value="spore_ger_x_C"/>
    <property type="match status" value="1"/>
</dbReference>
<keyword evidence="5" id="KW-0472">Membrane</keyword>